<evidence type="ECO:0000313" key="3">
    <source>
        <dbReference type="EMBL" id="MRG98233.1"/>
    </source>
</evidence>
<evidence type="ECO:0000313" key="4">
    <source>
        <dbReference type="Proteomes" id="UP000440224"/>
    </source>
</evidence>
<dbReference type="Proteomes" id="UP000440224">
    <property type="component" value="Unassembled WGS sequence"/>
</dbReference>
<dbReference type="GO" id="GO:0003677">
    <property type="term" value="F:DNA binding"/>
    <property type="evidence" value="ECO:0007669"/>
    <property type="project" value="UniProtKB-KW"/>
</dbReference>
<gene>
    <name evidence="3" type="ORF">GF068_40930</name>
</gene>
<name>A0A6N7Q1S6_9BACT</name>
<comment type="similarity">
    <text evidence="1">Belongs to the bacterial histone-like protein family.</text>
</comment>
<dbReference type="InterPro" id="IPR000119">
    <property type="entry name" value="Hist_DNA-bd"/>
</dbReference>
<evidence type="ECO:0000256" key="2">
    <source>
        <dbReference type="ARBA" id="ARBA00023125"/>
    </source>
</evidence>
<proteinExistence type="inferred from homology"/>
<dbReference type="EMBL" id="WJIE01000027">
    <property type="protein sequence ID" value="MRG98233.1"/>
    <property type="molecule type" value="Genomic_DNA"/>
</dbReference>
<organism evidence="3 4">
    <name type="scientific">Polyangium spumosum</name>
    <dbReference type="NCBI Taxonomy" id="889282"/>
    <lineage>
        <taxon>Bacteria</taxon>
        <taxon>Pseudomonadati</taxon>
        <taxon>Myxococcota</taxon>
        <taxon>Polyangia</taxon>
        <taxon>Polyangiales</taxon>
        <taxon>Polyangiaceae</taxon>
        <taxon>Polyangium</taxon>
    </lineage>
</organism>
<comment type="caution">
    <text evidence="3">The sequence shown here is derived from an EMBL/GenBank/DDBJ whole genome shotgun (WGS) entry which is preliminary data.</text>
</comment>
<protein>
    <submittedName>
        <fullName evidence="3">Uncharacterized protein</fullName>
    </submittedName>
</protein>
<dbReference type="SUPFAM" id="SSF47729">
    <property type="entry name" value="IHF-like DNA-binding proteins"/>
    <property type="match status" value="1"/>
</dbReference>
<dbReference type="InterPro" id="IPR010992">
    <property type="entry name" value="IHF-like_DNA-bd_dom_sf"/>
</dbReference>
<accession>A0A6N7Q1S6</accession>
<dbReference type="Pfam" id="PF00216">
    <property type="entry name" value="Bac_DNA_binding"/>
    <property type="match status" value="1"/>
</dbReference>
<dbReference type="Gene3D" id="4.10.520.10">
    <property type="entry name" value="IHF-like DNA-binding proteins"/>
    <property type="match status" value="1"/>
</dbReference>
<dbReference type="OrthoDB" id="9825573at2"/>
<evidence type="ECO:0000256" key="1">
    <source>
        <dbReference type="ARBA" id="ARBA00010529"/>
    </source>
</evidence>
<dbReference type="GO" id="GO:0030527">
    <property type="term" value="F:structural constituent of chromatin"/>
    <property type="evidence" value="ECO:0007669"/>
    <property type="project" value="InterPro"/>
</dbReference>
<keyword evidence="4" id="KW-1185">Reference proteome</keyword>
<reference evidence="3 4" key="1">
    <citation type="submission" date="2019-10" db="EMBL/GenBank/DDBJ databases">
        <title>A soil myxobacterium in the family Polyangiaceae.</title>
        <authorList>
            <person name="Li Y."/>
            <person name="Wang J."/>
        </authorList>
    </citation>
    <scope>NUCLEOTIDE SEQUENCE [LARGE SCALE GENOMIC DNA]</scope>
    <source>
        <strain evidence="3 4">DSM 14734</strain>
    </source>
</reference>
<sequence length="158" mass="18395">MTGLAVIIMKNERRRSRWILQRWTKARILVHMHDIDEPGIDADLPEDEDTEPARRRWTKRLIDREVAMICGLPENTVNSVTAVFLDVTMSAIAESGKLYLDQFGTFTVKQYKGKALAQHQLGKRVPRSHRQMHGDISKNEVRIAKSRGFRRRLRDMGW</sequence>
<keyword evidence="2" id="KW-0238">DNA-binding</keyword>
<dbReference type="AlphaFoldDB" id="A0A6N7Q1S6"/>